<dbReference type="Proteomes" id="UP000017559">
    <property type="component" value="Unassembled WGS sequence"/>
</dbReference>
<feature type="signal peptide" evidence="1">
    <location>
        <begin position="1"/>
        <end position="18"/>
    </location>
</feature>
<evidence type="ECO:0000313" key="3">
    <source>
        <dbReference type="EMBL" id="ESK91576.1"/>
    </source>
</evidence>
<proteinExistence type="predicted"/>
<accession>V2XFG2</accession>
<name>V2XFG2_MONRO</name>
<dbReference type="OrthoDB" id="5575722at2759"/>
<organism evidence="3 4">
    <name type="scientific">Moniliophthora roreri (strain MCA 2997)</name>
    <name type="common">Cocoa frosty pod rot fungus</name>
    <name type="synonym">Crinipellis roreri</name>
    <dbReference type="NCBI Taxonomy" id="1381753"/>
    <lineage>
        <taxon>Eukaryota</taxon>
        <taxon>Fungi</taxon>
        <taxon>Dikarya</taxon>
        <taxon>Basidiomycota</taxon>
        <taxon>Agaricomycotina</taxon>
        <taxon>Agaricomycetes</taxon>
        <taxon>Agaricomycetidae</taxon>
        <taxon>Agaricales</taxon>
        <taxon>Marasmiineae</taxon>
        <taxon>Marasmiaceae</taxon>
        <taxon>Moniliophthora</taxon>
    </lineage>
</organism>
<protein>
    <recommendedName>
        <fullName evidence="2">HAUS augmin-like complex subunit 6 N-terminal domain-containing protein</fullName>
    </recommendedName>
</protein>
<dbReference type="Pfam" id="PF14661">
    <property type="entry name" value="HAUS6_N"/>
    <property type="match status" value="1"/>
</dbReference>
<feature type="domain" description="HAUS augmin-like complex subunit 6 N-terminal" evidence="2">
    <location>
        <begin position="7"/>
        <end position="181"/>
    </location>
</feature>
<feature type="non-terminal residue" evidence="3">
    <location>
        <position position="249"/>
    </location>
</feature>
<dbReference type="EMBL" id="AWSO01000336">
    <property type="protein sequence ID" value="ESK91576.1"/>
    <property type="molecule type" value="Genomic_DNA"/>
</dbReference>
<keyword evidence="4" id="KW-1185">Reference proteome</keyword>
<dbReference type="KEGG" id="mrr:Moror_2571"/>
<evidence type="ECO:0000259" key="2">
    <source>
        <dbReference type="Pfam" id="PF14661"/>
    </source>
</evidence>
<feature type="chain" id="PRO_5004711827" description="HAUS augmin-like complex subunit 6 N-terminal domain-containing protein" evidence="1">
    <location>
        <begin position="19"/>
        <end position="249"/>
    </location>
</feature>
<dbReference type="InterPro" id="IPR028163">
    <property type="entry name" value="HAUS_6_N"/>
</dbReference>
<evidence type="ECO:0000256" key="1">
    <source>
        <dbReference type="SAM" id="SignalP"/>
    </source>
</evidence>
<dbReference type="AlphaFoldDB" id="V2XFG2"/>
<evidence type="ECO:0000313" key="4">
    <source>
        <dbReference type="Proteomes" id="UP000017559"/>
    </source>
</evidence>
<dbReference type="HOGENOM" id="CLU_069840_0_0_1"/>
<keyword evidence="1" id="KW-0732">Signal</keyword>
<reference evidence="3 4" key="1">
    <citation type="journal article" date="2014" name="BMC Genomics">
        <title>Genome and secretome analysis of the hemibiotrophic fungal pathogen, Moniliophthora roreri, which causes frosty pod rot disease of cacao: mechanisms of the biotrophic and necrotrophic phases.</title>
        <authorList>
            <person name="Meinhardt L.W."/>
            <person name="Costa G.G.L."/>
            <person name="Thomazella D.P.T."/>
            <person name="Teixeira P.J.P.L."/>
            <person name="Carazzolle M.F."/>
            <person name="Schuster S.C."/>
            <person name="Carlson J.E."/>
            <person name="Guiltinan M.J."/>
            <person name="Mieczkowski P."/>
            <person name="Farmer A."/>
            <person name="Ramaraj T."/>
            <person name="Crozier J."/>
            <person name="Davis R.E."/>
            <person name="Shao J."/>
            <person name="Melnick R.L."/>
            <person name="Pereira G.A.G."/>
            <person name="Bailey B.A."/>
        </authorList>
    </citation>
    <scope>NUCLEOTIDE SEQUENCE [LARGE SCALE GENOMIC DNA]</scope>
    <source>
        <strain evidence="3 4">MCA 2997</strain>
    </source>
</reference>
<gene>
    <name evidence="3" type="ORF">Moror_2571</name>
</gene>
<comment type="caution">
    <text evidence="3">The sequence shown here is derived from an EMBL/GenBank/DDBJ whole genome shotgun (WGS) entry which is preliminary data.</text>
</comment>
<sequence length="249" mass="28467">MLPLLLLVHLQILQYTKVNEPQYDLDLFASNRGLTERTKSMEDICYFLVECAEGKNGARKILGTYPCLKPSDSTIFRTSLAKYLEALRHDSLRTSAPQQIPYWWKDVMVRRSLLEECAGEKFMRILVAFSTHVLFEKSKDCTENPTPAAYAEALSLAQSKKNAWTQAATRLQQIQGELETLRTRLDKPIESKYSTLATERLTALRDAKLDDIRRQWNDDEALDFLLDIAGLQRTSVNGTGWLTDSIEDK</sequence>